<keyword evidence="4" id="KW-1185">Reference proteome</keyword>
<dbReference type="InterPro" id="IPR006575">
    <property type="entry name" value="RWD_dom"/>
</dbReference>
<organism evidence="3 4">
    <name type="scientific">Bondarzewia mesenterica</name>
    <dbReference type="NCBI Taxonomy" id="1095465"/>
    <lineage>
        <taxon>Eukaryota</taxon>
        <taxon>Fungi</taxon>
        <taxon>Dikarya</taxon>
        <taxon>Basidiomycota</taxon>
        <taxon>Agaricomycotina</taxon>
        <taxon>Agaricomycetes</taxon>
        <taxon>Russulales</taxon>
        <taxon>Bondarzewiaceae</taxon>
        <taxon>Bondarzewia</taxon>
    </lineage>
</organism>
<dbReference type="Proteomes" id="UP000310158">
    <property type="component" value="Unassembled WGS sequence"/>
</dbReference>
<dbReference type="OrthoDB" id="277175at2759"/>
<dbReference type="SMART" id="SM00591">
    <property type="entry name" value="RWD"/>
    <property type="match status" value="1"/>
</dbReference>
<dbReference type="Pfam" id="PF05773">
    <property type="entry name" value="RWD"/>
    <property type="match status" value="1"/>
</dbReference>
<feature type="domain" description="RWD" evidence="2">
    <location>
        <begin position="8"/>
        <end position="113"/>
    </location>
</feature>
<dbReference type="PROSITE" id="PS50908">
    <property type="entry name" value="RWD"/>
    <property type="match status" value="1"/>
</dbReference>
<dbReference type="SUPFAM" id="SSF54495">
    <property type="entry name" value="UBC-like"/>
    <property type="match status" value="1"/>
</dbReference>
<dbReference type="GO" id="GO:0033554">
    <property type="term" value="P:cellular response to stress"/>
    <property type="evidence" value="ECO:0007669"/>
    <property type="project" value="UniProtKB-ARBA"/>
</dbReference>
<evidence type="ECO:0000313" key="4">
    <source>
        <dbReference type="Proteomes" id="UP000310158"/>
    </source>
</evidence>
<dbReference type="EMBL" id="SGPL01000085">
    <property type="protein sequence ID" value="THH18140.1"/>
    <property type="molecule type" value="Genomic_DNA"/>
</dbReference>
<dbReference type="GO" id="GO:0051246">
    <property type="term" value="P:regulation of protein metabolic process"/>
    <property type="evidence" value="ECO:0007669"/>
    <property type="project" value="UniProtKB-ARBA"/>
</dbReference>
<evidence type="ECO:0000313" key="3">
    <source>
        <dbReference type="EMBL" id="THH18140.1"/>
    </source>
</evidence>
<reference evidence="3" key="1">
    <citation type="submission" date="2019-02" db="EMBL/GenBank/DDBJ databases">
        <title>Genome sequencing of the rare red list fungi Bondarzewia mesenterica.</title>
        <authorList>
            <person name="Buettner E."/>
            <person name="Kellner H."/>
        </authorList>
    </citation>
    <scope>NUCLEOTIDE SEQUENCE [LARGE SCALE GENOMIC DNA]</scope>
    <source>
        <strain evidence="3">DSM 108281</strain>
    </source>
</reference>
<feature type="region of interest" description="Disordered" evidence="1">
    <location>
        <begin position="116"/>
        <end position="138"/>
    </location>
</feature>
<dbReference type="CDD" id="cd23823">
    <property type="entry name" value="RWD_GCN2"/>
    <property type="match status" value="1"/>
</dbReference>
<dbReference type="Gene3D" id="3.10.110.10">
    <property type="entry name" value="Ubiquitin Conjugating Enzyme"/>
    <property type="match status" value="1"/>
</dbReference>
<dbReference type="GO" id="GO:0010468">
    <property type="term" value="P:regulation of gene expression"/>
    <property type="evidence" value="ECO:0007669"/>
    <property type="project" value="UniProtKB-ARBA"/>
</dbReference>
<comment type="caution">
    <text evidence="3">The sequence shown here is derived from an EMBL/GenBank/DDBJ whole genome shotgun (WGS) entry which is preliminary data.</text>
</comment>
<sequence length="260" mass="29431">MSSDVLLEEFEVLESIYPEEFTKLSEREIKVDVEPEDAIDGDKSLLKLALTVQYTNEYPDALPNLSLEADEGDLEESEVASLLDSMKAVAEENLGMAMTFTIVSHLREQLSDLIRQRSERGKKEESEKERKALEAEEARTRGTPVTVAAFLAWKVKFDKEMALKKAREEDEKVKGVSVKEREEYKKIASRFTGRQLFERDQNLDIADSTLEEEGAVSVDIMTANELPCTIQNDSNITDHVQTDDSLIIDDLLRMNVVGHN</sequence>
<dbReference type="PANTHER" id="PTHR12292">
    <property type="entry name" value="RWD DOMAIN-CONTAINING PROTEIN"/>
    <property type="match status" value="1"/>
</dbReference>
<protein>
    <recommendedName>
        <fullName evidence="2">RWD domain-containing protein</fullName>
    </recommendedName>
</protein>
<gene>
    <name evidence="3" type="ORF">EW146_g2778</name>
</gene>
<name>A0A4S4M5R4_9AGAM</name>
<accession>A0A4S4M5R4</accession>
<dbReference type="AlphaFoldDB" id="A0A4S4M5R4"/>
<dbReference type="FunFam" id="3.10.110.10:FF:000050">
    <property type="entry name" value="eIF-2-alpha kinase GCN2"/>
    <property type="match status" value="1"/>
</dbReference>
<evidence type="ECO:0000259" key="2">
    <source>
        <dbReference type="PROSITE" id="PS50908"/>
    </source>
</evidence>
<dbReference type="InterPro" id="IPR016135">
    <property type="entry name" value="UBQ-conjugating_enzyme/RWD"/>
</dbReference>
<evidence type="ECO:0000256" key="1">
    <source>
        <dbReference type="SAM" id="MobiDB-lite"/>
    </source>
</evidence>
<dbReference type="GO" id="GO:0009893">
    <property type="term" value="P:positive regulation of metabolic process"/>
    <property type="evidence" value="ECO:0007669"/>
    <property type="project" value="UniProtKB-ARBA"/>
</dbReference>
<proteinExistence type="predicted"/>
<dbReference type="InterPro" id="IPR040213">
    <property type="entry name" value="GIR2-like"/>
</dbReference>